<protein>
    <submittedName>
        <fullName evidence="1">Uncharacterized protein</fullName>
    </submittedName>
</protein>
<dbReference type="AlphaFoldDB" id="A9NRP5"/>
<proteinExistence type="evidence at transcript level"/>
<accession>A9NRP5</accession>
<name>A9NRP5_PICSI</name>
<organism evidence="1">
    <name type="scientific">Picea sitchensis</name>
    <name type="common">Sitka spruce</name>
    <name type="synonym">Pinus sitchensis</name>
    <dbReference type="NCBI Taxonomy" id="3332"/>
    <lineage>
        <taxon>Eukaryota</taxon>
        <taxon>Viridiplantae</taxon>
        <taxon>Streptophyta</taxon>
        <taxon>Embryophyta</taxon>
        <taxon>Tracheophyta</taxon>
        <taxon>Spermatophyta</taxon>
        <taxon>Pinopsida</taxon>
        <taxon>Pinidae</taxon>
        <taxon>Conifers I</taxon>
        <taxon>Pinales</taxon>
        <taxon>Pinaceae</taxon>
        <taxon>Picea</taxon>
    </lineage>
</organism>
<dbReference type="EMBL" id="EF083974">
    <property type="protein sequence ID" value="ABK23306.1"/>
    <property type="molecule type" value="mRNA"/>
</dbReference>
<evidence type="ECO:0000313" key="1">
    <source>
        <dbReference type="EMBL" id="ABK23306.1"/>
    </source>
</evidence>
<sequence length="91" mass="10219">MSLPASAPPTLLNLTIDSAVSRIHRITNLNSIPDDIVLDLFRKTLQAGKLTERILMVFMATGNEQVQAFVKEKNIRTVLRPILPTRCSEKF</sequence>
<reference evidence="1" key="1">
    <citation type="journal article" date="2008" name="BMC Genomics">
        <title>A conifer genomics resource of 200,000 spruce (Picea spp.) ESTs and 6,464 high-quality, sequence-finished full-length cDNAs for Sitka spruce (Picea sitchensis).</title>
        <authorList>
            <person name="Ralph S.G."/>
            <person name="Chun H.J."/>
            <person name="Kolosova N."/>
            <person name="Cooper D."/>
            <person name="Oddy C."/>
            <person name="Ritland C.E."/>
            <person name="Kirkpatrick R."/>
            <person name="Moore R."/>
            <person name="Barber S."/>
            <person name="Holt R.A."/>
            <person name="Jones S.J."/>
            <person name="Marra M.A."/>
            <person name="Douglas C.J."/>
            <person name="Ritland K."/>
            <person name="Bohlmann J."/>
        </authorList>
    </citation>
    <scope>NUCLEOTIDE SEQUENCE</scope>
    <source>
        <tissue evidence="1">Bark</tissue>
    </source>
</reference>